<evidence type="ECO:0000313" key="1">
    <source>
        <dbReference type="EMBL" id="CAN70613.1"/>
    </source>
</evidence>
<dbReference type="AlphaFoldDB" id="A5BVU8"/>
<proteinExistence type="predicted"/>
<protein>
    <submittedName>
        <fullName evidence="1">Uncharacterized protein</fullName>
    </submittedName>
</protein>
<accession>A5BVU8</accession>
<name>A5BVU8_VITVI</name>
<organism evidence="1">
    <name type="scientific">Vitis vinifera</name>
    <name type="common">Grape</name>
    <dbReference type="NCBI Taxonomy" id="29760"/>
    <lineage>
        <taxon>Eukaryota</taxon>
        <taxon>Viridiplantae</taxon>
        <taxon>Streptophyta</taxon>
        <taxon>Embryophyta</taxon>
        <taxon>Tracheophyta</taxon>
        <taxon>Spermatophyta</taxon>
        <taxon>Magnoliopsida</taxon>
        <taxon>eudicotyledons</taxon>
        <taxon>Gunneridae</taxon>
        <taxon>Pentapetalae</taxon>
        <taxon>rosids</taxon>
        <taxon>Vitales</taxon>
        <taxon>Vitaceae</taxon>
        <taxon>Viteae</taxon>
        <taxon>Vitis</taxon>
    </lineage>
</organism>
<dbReference type="EMBL" id="AM473037">
    <property type="protein sequence ID" value="CAN70613.1"/>
    <property type="molecule type" value="Genomic_DNA"/>
</dbReference>
<sequence length="105" mass="12105">MVASVVTVALIIESLEEKGIRGKGEYWRVNFNDTRCRKGRRKGKWILGSKAMDERNAGKRPSWGLVCGLHISAVEWWRINEKYDTDEEVIQLELRHECEDDGGID</sequence>
<reference evidence="1" key="1">
    <citation type="journal article" date="2007" name="PLoS ONE">
        <title>The first genome sequence of an elite grapevine cultivar (Pinot noir Vitis vinifera L.): coping with a highly heterozygous genome.</title>
        <authorList>
            <person name="Velasco R."/>
            <person name="Zharkikh A."/>
            <person name="Troggio M."/>
            <person name="Cartwright D.A."/>
            <person name="Cestaro A."/>
            <person name="Pruss D."/>
            <person name="Pindo M."/>
            <person name="FitzGerald L.M."/>
            <person name="Vezzulli S."/>
            <person name="Reid J."/>
            <person name="Malacarne G."/>
            <person name="Iliev D."/>
            <person name="Coppola G."/>
            <person name="Wardell B."/>
            <person name="Micheletti D."/>
            <person name="Macalma T."/>
            <person name="Facci M."/>
            <person name="Mitchell J.T."/>
            <person name="Perazzolli M."/>
            <person name="Eldredge G."/>
            <person name="Gatto P."/>
            <person name="Oyzerski R."/>
            <person name="Moretto M."/>
            <person name="Gutin N."/>
            <person name="Stefanini M."/>
            <person name="Chen Y."/>
            <person name="Segala C."/>
            <person name="Davenport C."/>
            <person name="Dematte L."/>
            <person name="Mraz A."/>
            <person name="Battilana J."/>
            <person name="Stormo K."/>
            <person name="Costa F."/>
            <person name="Tao Q."/>
            <person name="Si-Ammour A."/>
            <person name="Harkins T."/>
            <person name="Lackey A."/>
            <person name="Perbost C."/>
            <person name="Taillon B."/>
            <person name="Stella A."/>
            <person name="Solovyev V."/>
            <person name="Fawcett J.A."/>
            <person name="Sterck L."/>
            <person name="Vandepoele K."/>
            <person name="Grando S.M."/>
            <person name="Toppo S."/>
            <person name="Moser C."/>
            <person name="Lanchbury J."/>
            <person name="Bogden R."/>
            <person name="Skolnick M."/>
            <person name="Sgaramella V."/>
            <person name="Bhatnagar S.K."/>
            <person name="Fontana P."/>
            <person name="Gutin A."/>
            <person name="Van de Peer Y."/>
            <person name="Salamini F."/>
            <person name="Viola R."/>
        </authorList>
    </citation>
    <scope>NUCLEOTIDE SEQUENCE</scope>
</reference>
<gene>
    <name evidence="1" type="ORF">VITISV_004840</name>
</gene>